<feature type="domain" description="VWFA" evidence="1">
    <location>
        <begin position="10"/>
        <end position="186"/>
    </location>
</feature>
<dbReference type="EMBL" id="BDIP01000435">
    <property type="protein sequence ID" value="GIQ81589.1"/>
    <property type="molecule type" value="Genomic_DNA"/>
</dbReference>
<dbReference type="Gene3D" id="3.40.50.410">
    <property type="entry name" value="von Willebrand factor, type A domain"/>
    <property type="match status" value="1"/>
</dbReference>
<reference evidence="2 3" key="1">
    <citation type="journal article" date="2018" name="PLoS ONE">
        <title>The draft genome of Kipferlia bialata reveals reductive genome evolution in fornicate parasites.</title>
        <authorList>
            <person name="Tanifuji G."/>
            <person name="Takabayashi S."/>
            <person name="Kume K."/>
            <person name="Takagi M."/>
            <person name="Nakayama T."/>
            <person name="Kamikawa R."/>
            <person name="Inagaki Y."/>
            <person name="Hashimoto T."/>
        </authorList>
    </citation>
    <scope>NUCLEOTIDE SEQUENCE [LARGE SCALE GENOMIC DNA]</scope>
    <source>
        <strain evidence="2">NY0173</strain>
    </source>
</reference>
<comment type="caution">
    <text evidence="2">The sequence shown here is derived from an EMBL/GenBank/DDBJ whole genome shotgun (WGS) entry which is preliminary data.</text>
</comment>
<dbReference type="PANTHER" id="PTHR10579">
    <property type="entry name" value="CALCIUM-ACTIVATED CHLORIDE CHANNEL REGULATOR"/>
    <property type="match status" value="1"/>
</dbReference>
<evidence type="ECO:0000313" key="3">
    <source>
        <dbReference type="Proteomes" id="UP000265618"/>
    </source>
</evidence>
<dbReference type="OrthoDB" id="10264538at2759"/>
<dbReference type="PANTHER" id="PTHR10579:SF156">
    <property type="entry name" value="VWFA DOMAIN-CONTAINING PROTEIN"/>
    <property type="match status" value="1"/>
</dbReference>
<dbReference type="Proteomes" id="UP000265618">
    <property type="component" value="Unassembled WGS sequence"/>
</dbReference>
<organism evidence="2 3">
    <name type="scientific">Kipferlia bialata</name>
    <dbReference type="NCBI Taxonomy" id="797122"/>
    <lineage>
        <taxon>Eukaryota</taxon>
        <taxon>Metamonada</taxon>
        <taxon>Carpediemonas-like organisms</taxon>
        <taxon>Kipferlia</taxon>
    </lineage>
</organism>
<dbReference type="SUPFAM" id="SSF53300">
    <property type="entry name" value="vWA-like"/>
    <property type="match status" value="1"/>
</dbReference>
<dbReference type="InterPro" id="IPR032838">
    <property type="entry name" value="Vwaint_dom"/>
</dbReference>
<dbReference type="PROSITE" id="PS50234">
    <property type="entry name" value="VWFA"/>
    <property type="match status" value="1"/>
</dbReference>
<dbReference type="InterPro" id="IPR051266">
    <property type="entry name" value="CLCR"/>
</dbReference>
<dbReference type="Pfam" id="PF13519">
    <property type="entry name" value="VWA_2"/>
    <property type="match status" value="1"/>
</dbReference>
<evidence type="ECO:0000313" key="2">
    <source>
        <dbReference type="EMBL" id="GIQ81589.1"/>
    </source>
</evidence>
<proteinExistence type="predicted"/>
<keyword evidence="3" id="KW-1185">Reference proteome</keyword>
<dbReference type="Pfam" id="PF14623">
    <property type="entry name" value="Vint"/>
    <property type="match status" value="1"/>
</dbReference>
<dbReference type="AlphaFoldDB" id="A0A9K3CU18"/>
<dbReference type="Pfam" id="PF14624">
    <property type="entry name" value="Vwaint"/>
    <property type="match status" value="1"/>
</dbReference>
<dbReference type="InterPro" id="IPR002035">
    <property type="entry name" value="VWF_A"/>
</dbReference>
<dbReference type="SMART" id="SM00327">
    <property type="entry name" value="VWA"/>
    <property type="match status" value="1"/>
</dbReference>
<gene>
    <name evidence="2" type="ORF">KIPB_002567</name>
</gene>
<sequence>MKVETRQPVHCVLLLDTSGSMSDRASKRNANNEMEEFSNNLLDIVKLGAKAYTHFLGEDDYVSVVGFGTRVTVALTPTRATKEGREKATEMIETLDTYGTTALGDGLKAALDLCLKGPRDVVRQICVLTDGEPNEDDAADDVLTEYHDTHPESKGYRIDTFAFGFYSVDSSLLTDLAVRGSGQYTYIPDSSFVGTAFVHAAAAALCTVATDVTLCGCEGGDLMLGPVLCGQERSMPVAIGEGMCLKYRLPCEPATVITVPCTPSTDKPPSTPVSPSPSHLWHYIRHTLSTTVLETMSAPFVTAGVPEEVTDIVAALASIAEATPSEAEESGPSVWLSKLYEDWSSQMAMAFTGQYLYKWGLHYLLSICLSHQREVCNNHKDGSLASYGGSLFRGLVKDHNLTFNTMPPPKPRVTRYDEESDDSDNCYDCTAASSSATQSRPAYIRPSDFNCSDGPCVHQESRVTLGNGSVCMAQEVVAGTEVMVPGGGTAKVEHVLATECSDTQTLVVLPDGLRITPYHPVKEGVEGPWVFPIDVDGLSTVPCGSECRVYSFCLERPAPSAPRPPAMLIDSQVVLCLGHGVTVDAVCAHPFYGTEAVVRGMLSLPLVKGQRHLGRGMVVRDTDTGLACGFSQ</sequence>
<accession>A0A9K3CU18</accession>
<dbReference type="InterPro" id="IPR039510">
    <property type="entry name" value="Vint_dom"/>
</dbReference>
<protein>
    <recommendedName>
        <fullName evidence="1">VWFA domain-containing protein</fullName>
    </recommendedName>
</protein>
<dbReference type="InterPro" id="IPR036465">
    <property type="entry name" value="vWFA_dom_sf"/>
</dbReference>
<name>A0A9K3CU18_9EUKA</name>
<evidence type="ECO:0000259" key="1">
    <source>
        <dbReference type="PROSITE" id="PS50234"/>
    </source>
</evidence>